<dbReference type="EMBL" id="AMCI01007442">
    <property type="protein sequence ID" value="EJW92606.1"/>
    <property type="molecule type" value="Genomic_DNA"/>
</dbReference>
<reference evidence="2" key="1">
    <citation type="journal article" date="2012" name="PLoS ONE">
        <title>Gene sets for utilization of primary and secondary nutrition supplies in the distal gut of endangered iberian lynx.</title>
        <authorList>
            <person name="Alcaide M."/>
            <person name="Messina E."/>
            <person name="Richter M."/>
            <person name="Bargiela R."/>
            <person name="Peplies J."/>
            <person name="Huws S.A."/>
            <person name="Newbold C.J."/>
            <person name="Golyshin P.N."/>
            <person name="Simon M.A."/>
            <person name="Lopez G."/>
            <person name="Yakimov M.M."/>
            <person name="Ferrer M."/>
        </authorList>
    </citation>
    <scope>NUCLEOTIDE SEQUENCE</scope>
</reference>
<dbReference type="AlphaFoldDB" id="J9FCK0"/>
<feature type="compositionally biased region" description="Basic and acidic residues" evidence="1">
    <location>
        <begin position="189"/>
        <end position="208"/>
    </location>
</feature>
<evidence type="ECO:0000256" key="1">
    <source>
        <dbReference type="SAM" id="MobiDB-lite"/>
    </source>
</evidence>
<accession>J9FCK0</accession>
<feature type="compositionally biased region" description="Basic and acidic residues" evidence="1">
    <location>
        <begin position="1"/>
        <end position="18"/>
    </location>
</feature>
<gene>
    <name evidence="2" type="ORF">EVA_19282</name>
</gene>
<proteinExistence type="predicted"/>
<sequence>MSDGTEKMSAATEKDVGGTEKMSAATEKDVGGTEKMSAQPQARATVGIFDNNDNNNDNSTPKPPRGCDGAEGVTVDAVAEAVKRGTCRREDLRRIFSREEPGRAAVTTDEELEELVEEFIATQRLEAKRYKDLTDALRHLQYWLRLRLERRRAVELAAEAKVSECSKTNTVTGNEQRQRCERGAAAGGTDRKGGARRNSPEEMARREAKFRLSVCRELAEGSGEDTPPPWI</sequence>
<protein>
    <submittedName>
        <fullName evidence="2">Uncharacterized protein</fullName>
    </submittedName>
</protein>
<feature type="region of interest" description="Disordered" evidence="1">
    <location>
        <begin position="1"/>
        <end position="71"/>
    </location>
</feature>
<evidence type="ECO:0000313" key="2">
    <source>
        <dbReference type="EMBL" id="EJW92606.1"/>
    </source>
</evidence>
<comment type="caution">
    <text evidence="2">The sequence shown here is derived from an EMBL/GenBank/DDBJ whole genome shotgun (WGS) entry which is preliminary data.</text>
</comment>
<organism evidence="2">
    <name type="scientific">gut metagenome</name>
    <dbReference type="NCBI Taxonomy" id="749906"/>
    <lineage>
        <taxon>unclassified sequences</taxon>
        <taxon>metagenomes</taxon>
        <taxon>organismal metagenomes</taxon>
    </lineage>
</organism>
<name>J9FCK0_9ZZZZ</name>
<feature type="region of interest" description="Disordered" evidence="1">
    <location>
        <begin position="169"/>
        <end position="208"/>
    </location>
</feature>